<dbReference type="EMBL" id="BGZK01001056">
    <property type="protein sequence ID" value="GBP69895.1"/>
    <property type="molecule type" value="Genomic_DNA"/>
</dbReference>
<name>A0A4C1Y645_EUMVA</name>
<dbReference type="Proteomes" id="UP000299102">
    <property type="component" value="Unassembled WGS sequence"/>
</dbReference>
<evidence type="ECO:0000256" key="1">
    <source>
        <dbReference type="SAM" id="MobiDB-lite"/>
    </source>
</evidence>
<reference evidence="2 3" key="1">
    <citation type="journal article" date="2019" name="Commun. Biol.">
        <title>The bagworm genome reveals a unique fibroin gene that provides high tensile strength.</title>
        <authorList>
            <person name="Kono N."/>
            <person name="Nakamura H."/>
            <person name="Ohtoshi R."/>
            <person name="Tomita M."/>
            <person name="Numata K."/>
            <person name="Arakawa K."/>
        </authorList>
    </citation>
    <scope>NUCLEOTIDE SEQUENCE [LARGE SCALE GENOMIC DNA]</scope>
</reference>
<comment type="caution">
    <text evidence="2">The sequence shown here is derived from an EMBL/GenBank/DDBJ whole genome shotgun (WGS) entry which is preliminary data.</text>
</comment>
<keyword evidence="3" id="KW-1185">Reference proteome</keyword>
<organism evidence="2 3">
    <name type="scientific">Eumeta variegata</name>
    <name type="common">Bagworm moth</name>
    <name type="synonym">Eumeta japonica</name>
    <dbReference type="NCBI Taxonomy" id="151549"/>
    <lineage>
        <taxon>Eukaryota</taxon>
        <taxon>Metazoa</taxon>
        <taxon>Ecdysozoa</taxon>
        <taxon>Arthropoda</taxon>
        <taxon>Hexapoda</taxon>
        <taxon>Insecta</taxon>
        <taxon>Pterygota</taxon>
        <taxon>Neoptera</taxon>
        <taxon>Endopterygota</taxon>
        <taxon>Lepidoptera</taxon>
        <taxon>Glossata</taxon>
        <taxon>Ditrysia</taxon>
        <taxon>Tineoidea</taxon>
        <taxon>Psychidae</taxon>
        <taxon>Oiketicinae</taxon>
        <taxon>Eumeta</taxon>
    </lineage>
</organism>
<accession>A0A4C1Y645</accession>
<gene>
    <name evidence="2" type="ORF">EVAR_83213_1</name>
</gene>
<evidence type="ECO:0000313" key="2">
    <source>
        <dbReference type="EMBL" id="GBP69895.1"/>
    </source>
</evidence>
<dbReference type="AlphaFoldDB" id="A0A4C1Y645"/>
<proteinExistence type="predicted"/>
<evidence type="ECO:0000313" key="3">
    <source>
        <dbReference type="Proteomes" id="UP000299102"/>
    </source>
</evidence>
<feature type="region of interest" description="Disordered" evidence="1">
    <location>
        <begin position="154"/>
        <end position="174"/>
    </location>
</feature>
<sequence length="262" mass="28491">MSKSNTFRRIGSAPFSSTRAHLDIYSCISCCVQRSTGSRAPSDIYALPMYAEIIGRRAETGNERVEKHRLLQRYGTRWNAIGNWSVEVGHRPNANVLELEADNEPELINYVGPLECAARGIGLLAGGAGGTWRYCAAFASENVSEKVHGRTLTSYHLPPPAAARPPRRPRRPRETITWKAAAPRGGAAGGRRGLGAFVVRAGGAGGRRRGRAARVYAAIFRQLLRSTGCTDPVAVCDRRDPLTLFKLFSASSTGRIDRDPST</sequence>
<protein>
    <submittedName>
        <fullName evidence="2">Uncharacterized protein</fullName>
    </submittedName>
</protein>